<feature type="domain" description="Mga helix-turn-helix" evidence="1">
    <location>
        <begin position="90"/>
        <end position="164"/>
    </location>
</feature>
<evidence type="ECO:0000259" key="1">
    <source>
        <dbReference type="Pfam" id="PF05043"/>
    </source>
</evidence>
<sequence>MAFEELFLDREERERLALYGDLRDAPNRQMNIATAAMARGESYRQLRRQMAKVAEDLHAIDPGAPPLLRKGDGNMTAPPSISRVRYRIFLFRRSLPGKLLVKTLMQPDLTLPMLLEETGFSRAAFFRRISALRGYLRQKGVTINLTPLALAGAEPRIRQVYRQLLWQLVDADNPLFADMLPQSRQLVQALQDAGLVERDFSVKQLRFSANINLYRLQADHAIINTLNFSELRPLPTLPEKLPDVFAHLPPEVAKAEMLYLYLGQWRIPRFHTEQQFEAAGIVGYHAAHNTLAWQTVAKIRAELSRHLIGISSAITTDLALAGNLLKILISEQIFPDGAYIDLAKTAHPMRAFYPRLDKAIKAFFAREAPTNHALEEIIDGFYQLLWPFMTESAVADKLKVALDPLMPQPLYETVRLNLIHPAFIRLVTIHQHPDFVISAQALAPGEESIVPGIPVFYLASERFESWSALYQELFLRSRQQLHQ</sequence>
<dbReference type="InterPro" id="IPR007737">
    <property type="entry name" value="Mga_HTH"/>
</dbReference>
<dbReference type="RefSeq" id="WP_010488278.1">
    <property type="nucleotide sequence ID" value="NZ_AZCT01000001.1"/>
</dbReference>
<accession>A0A0R1EW25</accession>
<gene>
    <name evidence="2" type="ORF">FD51_GL000252</name>
</gene>
<evidence type="ECO:0000313" key="3">
    <source>
        <dbReference type="Proteomes" id="UP000051984"/>
    </source>
</evidence>
<comment type="caution">
    <text evidence="2">The sequence shown here is derived from an EMBL/GenBank/DDBJ whole genome shotgun (WGS) entry which is preliminary data.</text>
</comment>
<proteinExistence type="predicted"/>
<organism evidence="2 3">
    <name type="scientific">Lacticaseibacillus zeae DSM 20178 = KCTC 3804</name>
    <dbReference type="NCBI Taxonomy" id="1423816"/>
    <lineage>
        <taxon>Bacteria</taxon>
        <taxon>Bacillati</taxon>
        <taxon>Bacillota</taxon>
        <taxon>Bacilli</taxon>
        <taxon>Lactobacillales</taxon>
        <taxon>Lactobacillaceae</taxon>
        <taxon>Lacticaseibacillus</taxon>
    </lineage>
</organism>
<dbReference type="eggNOG" id="ENOG502ZI2Q">
    <property type="taxonomic scope" value="Bacteria"/>
</dbReference>
<reference evidence="2 3" key="1">
    <citation type="journal article" date="2015" name="Genome Announc.">
        <title>Expanding the biotechnology potential of lactobacilli through comparative genomics of 213 strains and associated genera.</title>
        <authorList>
            <person name="Sun Z."/>
            <person name="Harris H.M."/>
            <person name="McCann A."/>
            <person name="Guo C."/>
            <person name="Argimon S."/>
            <person name="Zhang W."/>
            <person name="Yang X."/>
            <person name="Jeffery I.B."/>
            <person name="Cooney J.C."/>
            <person name="Kagawa T.F."/>
            <person name="Liu W."/>
            <person name="Song Y."/>
            <person name="Salvetti E."/>
            <person name="Wrobel A."/>
            <person name="Rasinkangas P."/>
            <person name="Parkhill J."/>
            <person name="Rea M.C."/>
            <person name="O'Sullivan O."/>
            <person name="Ritari J."/>
            <person name="Douillard F.P."/>
            <person name="Paul Ross R."/>
            <person name="Yang R."/>
            <person name="Briner A.E."/>
            <person name="Felis G.E."/>
            <person name="de Vos W.M."/>
            <person name="Barrangou R."/>
            <person name="Klaenhammer T.R."/>
            <person name="Caufield P.W."/>
            <person name="Cui Y."/>
            <person name="Zhang H."/>
            <person name="O'Toole P.W."/>
        </authorList>
    </citation>
    <scope>NUCLEOTIDE SEQUENCE [LARGE SCALE GENOMIC DNA]</scope>
    <source>
        <strain evidence="2 3">DSM 20178</strain>
    </source>
</reference>
<dbReference type="PATRIC" id="fig|1423816.3.peg.258"/>
<name>A0A0R1EW25_LACZE</name>
<dbReference type="Proteomes" id="UP000051984">
    <property type="component" value="Unassembled WGS sequence"/>
</dbReference>
<dbReference type="EMBL" id="AZCT01000001">
    <property type="protein sequence ID" value="KRK13692.1"/>
    <property type="molecule type" value="Genomic_DNA"/>
</dbReference>
<protein>
    <submittedName>
        <fullName evidence="2">Transcriptional regulator</fullName>
    </submittedName>
</protein>
<dbReference type="Pfam" id="PF05043">
    <property type="entry name" value="Mga"/>
    <property type="match status" value="1"/>
</dbReference>
<dbReference type="AlphaFoldDB" id="A0A0R1EW25"/>
<evidence type="ECO:0000313" key="2">
    <source>
        <dbReference type="EMBL" id="KRK13692.1"/>
    </source>
</evidence>